<reference evidence="7" key="2">
    <citation type="submission" date="2020-09" db="EMBL/GenBank/DDBJ databases">
        <authorList>
            <person name="Sun Q."/>
            <person name="Kim S."/>
        </authorList>
    </citation>
    <scope>NUCLEOTIDE SEQUENCE</scope>
    <source>
        <strain evidence="7">KCTC 42650</strain>
    </source>
</reference>
<dbReference type="Gene3D" id="3.50.50.60">
    <property type="entry name" value="FAD/NAD(P)-binding domain"/>
    <property type="match status" value="2"/>
</dbReference>
<dbReference type="PROSITE" id="PS00624">
    <property type="entry name" value="GMC_OXRED_2"/>
    <property type="match status" value="1"/>
</dbReference>
<evidence type="ECO:0000259" key="6">
    <source>
        <dbReference type="PROSITE" id="PS00624"/>
    </source>
</evidence>
<dbReference type="GO" id="GO:0016614">
    <property type="term" value="F:oxidoreductase activity, acting on CH-OH group of donors"/>
    <property type="evidence" value="ECO:0007669"/>
    <property type="project" value="InterPro"/>
</dbReference>
<evidence type="ECO:0000313" key="8">
    <source>
        <dbReference type="Proteomes" id="UP000626220"/>
    </source>
</evidence>
<dbReference type="PANTHER" id="PTHR11552:SF147">
    <property type="entry name" value="CHOLINE DEHYDROGENASE, MITOCHONDRIAL"/>
    <property type="match status" value="1"/>
</dbReference>
<dbReference type="Pfam" id="PF05199">
    <property type="entry name" value="GMC_oxred_C"/>
    <property type="match status" value="1"/>
</dbReference>
<name>A0A8J3GXX5_9RHOB</name>
<evidence type="ECO:0000256" key="4">
    <source>
        <dbReference type="ARBA" id="ARBA00022827"/>
    </source>
</evidence>
<dbReference type="RefSeq" id="WP_189680808.1">
    <property type="nucleotide sequence ID" value="NZ_BNCJ01000008.1"/>
</dbReference>
<keyword evidence="4 5" id="KW-0274">FAD</keyword>
<keyword evidence="3" id="KW-0285">Flavoprotein</keyword>
<dbReference type="InterPro" id="IPR000172">
    <property type="entry name" value="GMC_OxRdtase_N"/>
</dbReference>
<protein>
    <submittedName>
        <fullName evidence="7">Glucose dehydrogenase</fullName>
    </submittedName>
</protein>
<dbReference type="Proteomes" id="UP000626220">
    <property type="component" value="Unassembled WGS sequence"/>
</dbReference>
<evidence type="ECO:0000256" key="2">
    <source>
        <dbReference type="ARBA" id="ARBA00010790"/>
    </source>
</evidence>
<comment type="similarity">
    <text evidence="2">Belongs to the GMC oxidoreductase family.</text>
</comment>
<dbReference type="GO" id="GO:0050660">
    <property type="term" value="F:flavin adenine dinucleotide binding"/>
    <property type="evidence" value="ECO:0007669"/>
    <property type="project" value="InterPro"/>
</dbReference>
<evidence type="ECO:0000256" key="5">
    <source>
        <dbReference type="PIRSR" id="PIRSR000137-2"/>
    </source>
</evidence>
<feature type="binding site" evidence="5">
    <location>
        <position position="94"/>
    </location>
    <ligand>
        <name>FAD</name>
        <dbReference type="ChEBI" id="CHEBI:57692"/>
    </ligand>
</feature>
<dbReference type="EMBL" id="BNCJ01000008">
    <property type="protein sequence ID" value="GHF55660.1"/>
    <property type="molecule type" value="Genomic_DNA"/>
</dbReference>
<dbReference type="Gene3D" id="3.30.410.40">
    <property type="match status" value="2"/>
</dbReference>
<dbReference type="Pfam" id="PF00732">
    <property type="entry name" value="GMC_oxred_N"/>
    <property type="match status" value="1"/>
</dbReference>
<dbReference type="SUPFAM" id="SSF51905">
    <property type="entry name" value="FAD/NAD(P)-binding domain"/>
    <property type="match status" value="1"/>
</dbReference>
<dbReference type="InterPro" id="IPR007867">
    <property type="entry name" value="GMC_OxRtase_C"/>
</dbReference>
<dbReference type="AlphaFoldDB" id="A0A8J3GXX5"/>
<gene>
    <name evidence="7" type="ORF">GCM10017056_28960</name>
</gene>
<evidence type="ECO:0000256" key="1">
    <source>
        <dbReference type="ARBA" id="ARBA00001974"/>
    </source>
</evidence>
<reference evidence="7" key="1">
    <citation type="journal article" date="2014" name="Int. J. Syst. Evol. Microbiol.">
        <title>Complete genome sequence of Corynebacterium casei LMG S-19264T (=DSM 44701T), isolated from a smear-ripened cheese.</title>
        <authorList>
            <consortium name="US DOE Joint Genome Institute (JGI-PGF)"/>
            <person name="Walter F."/>
            <person name="Albersmeier A."/>
            <person name="Kalinowski J."/>
            <person name="Ruckert C."/>
        </authorList>
    </citation>
    <scope>NUCLEOTIDE SEQUENCE</scope>
    <source>
        <strain evidence="7">KCTC 42650</strain>
    </source>
</reference>
<feature type="domain" description="Glucose-methanol-choline oxidoreductase N-terminal" evidence="6">
    <location>
        <begin position="265"/>
        <end position="279"/>
    </location>
</feature>
<dbReference type="PIRSF" id="PIRSF000137">
    <property type="entry name" value="Alcohol_oxidase"/>
    <property type="match status" value="1"/>
</dbReference>
<dbReference type="InterPro" id="IPR036188">
    <property type="entry name" value="FAD/NAD-bd_sf"/>
</dbReference>
<keyword evidence="8" id="KW-1185">Reference proteome</keyword>
<accession>A0A8J3GXX5</accession>
<dbReference type="PANTHER" id="PTHR11552">
    <property type="entry name" value="GLUCOSE-METHANOL-CHOLINE GMC OXIDOREDUCTASE"/>
    <property type="match status" value="1"/>
</dbReference>
<dbReference type="SUPFAM" id="SSF54373">
    <property type="entry name" value="FAD-linked reductases, C-terminal domain"/>
    <property type="match status" value="1"/>
</dbReference>
<comment type="cofactor">
    <cofactor evidence="1 5">
        <name>FAD</name>
        <dbReference type="ChEBI" id="CHEBI:57692"/>
    </cofactor>
</comment>
<proteinExistence type="inferred from homology"/>
<sequence length="575" mass="61658">MPDTITYDYLIIGGGSAGSVMASRLSEMEGKTVCLVEAGRDLSEANMPAQVASPYPGRAYFDRSLTWEGLRARLSETPSAPEIPYEQGRGLGGTSLINGIGSNRGSPQDYREWHDAGAAGWDWPDVLPYFRRLESDAGEGAESGLHGTSGPWPVRRIPRESFTGFTRAVHGALESRQFRAGTDQNGPWRDGIFPTSVNLDEHGRRASAATTYLRPAVRARRNLTILCDTRALRLMVSDGVAQGAELLGPRGPFTLRAREVIVCTGALHTPALLMRSGIGPAAELAGLGIAPIADLPGVGGNLMEHPSIGVTALIARGARMAPGDHYHIQSVLRWSSNRPDTPVGDMHTAIVARAGWHSIGNQMASLFSWVNKSYSTGRVRLRSDDPMSEPEVRFDMLSDPRDLERLGMALRQSASVLTDPVLAGTVLAALPSSYSPRIKKFLAPTWRNGVLTAIAAPLVDHVPAMRRLVLKQAQGDAPSLEHLMRDDAALEAYLKANVGGVWHPCGTARMGRADDPMAVTTSDGRVRGLSGLRVCDASLMPTIPCANINVPVLMIAEKISDDIKAAAGMEAKIAC</sequence>
<feature type="binding site" evidence="5">
    <location>
        <begin position="502"/>
        <end position="503"/>
    </location>
    <ligand>
        <name>FAD</name>
        <dbReference type="ChEBI" id="CHEBI:57692"/>
    </ligand>
</feature>
<comment type="caution">
    <text evidence="7">The sequence shown here is derived from an EMBL/GenBank/DDBJ whole genome shotgun (WGS) entry which is preliminary data.</text>
</comment>
<evidence type="ECO:0000256" key="3">
    <source>
        <dbReference type="ARBA" id="ARBA00022630"/>
    </source>
</evidence>
<evidence type="ECO:0000313" key="7">
    <source>
        <dbReference type="EMBL" id="GHF55660.1"/>
    </source>
</evidence>
<dbReference type="InterPro" id="IPR012132">
    <property type="entry name" value="GMC_OxRdtase"/>
</dbReference>
<organism evidence="7 8">
    <name type="scientific">Seohaeicola zhoushanensis</name>
    <dbReference type="NCBI Taxonomy" id="1569283"/>
    <lineage>
        <taxon>Bacteria</taxon>
        <taxon>Pseudomonadati</taxon>
        <taxon>Pseudomonadota</taxon>
        <taxon>Alphaproteobacteria</taxon>
        <taxon>Rhodobacterales</taxon>
        <taxon>Roseobacteraceae</taxon>
        <taxon>Seohaeicola</taxon>
    </lineage>
</organism>